<proteinExistence type="predicted"/>
<dbReference type="Proteomes" id="UP001295684">
    <property type="component" value="Unassembled WGS sequence"/>
</dbReference>
<feature type="transmembrane region" description="Helical" evidence="1">
    <location>
        <begin position="56"/>
        <end position="75"/>
    </location>
</feature>
<evidence type="ECO:0000313" key="3">
    <source>
        <dbReference type="Proteomes" id="UP001295684"/>
    </source>
</evidence>
<feature type="transmembrane region" description="Helical" evidence="1">
    <location>
        <begin position="26"/>
        <end position="44"/>
    </location>
</feature>
<name>A0AAD1XUW5_EUPCR</name>
<feature type="transmembrane region" description="Helical" evidence="1">
    <location>
        <begin position="133"/>
        <end position="154"/>
    </location>
</feature>
<protein>
    <submittedName>
        <fullName evidence="2">Uncharacterized protein</fullName>
    </submittedName>
</protein>
<organism evidence="2 3">
    <name type="scientific">Euplotes crassus</name>
    <dbReference type="NCBI Taxonomy" id="5936"/>
    <lineage>
        <taxon>Eukaryota</taxon>
        <taxon>Sar</taxon>
        <taxon>Alveolata</taxon>
        <taxon>Ciliophora</taxon>
        <taxon>Intramacronucleata</taxon>
        <taxon>Spirotrichea</taxon>
        <taxon>Hypotrichia</taxon>
        <taxon>Euplotida</taxon>
        <taxon>Euplotidae</taxon>
        <taxon>Moneuplotes</taxon>
    </lineage>
</organism>
<comment type="caution">
    <text evidence="2">The sequence shown here is derived from an EMBL/GenBank/DDBJ whole genome shotgun (WGS) entry which is preliminary data.</text>
</comment>
<feature type="transmembrane region" description="Helical" evidence="1">
    <location>
        <begin position="87"/>
        <end position="113"/>
    </location>
</feature>
<keyword evidence="1" id="KW-0812">Transmembrane</keyword>
<evidence type="ECO:0000256" key="1">
    <source>
        <dbReference type="SAM" id="Phobius"/>
    </source>
</evidence>
<reference evidence="2" key="1">
    <citation type="submission" date="2023-07" db="EMBL/GenBank/DDBJ databases">
        <authorList>
            <consortium name="AG Swart"/>
            <person name="Singh M."/>
            <person name="Singh A."/>
            <person name="Seah K."/>
            <person name="Emmerich C."/>
        </authorList>
    </citation>
    <scope>NUCLEOTIDE SEQUENCE</scope>
    <source>
        <strain evidence="2">DP1</strain>
    </source>
</reference>
<keyword evidence="1" id="KW-1133">Transmembrane helix</keyword>
<keyword evidence="1" id="KW-0472">Membrane</keyword>
<dbReference type="EMBL" id="CAMPGE010021364">
    <property type="protein sequence ID" value="CAI2379515.1"/>
    <property type="molecule type" value="Genomic_DNA"/>
</dbReference>
<sequence>MNLNHLSIYEYGIPEEYKVRLKILKVVYIIFFALTAGSVLLSSYSRLEKHNYPEFIYAGVSFLGLITSFAYILYPKYDFSKMLFTKVVIVLYVFISIGVFIGTILWLIIASIAGKKRSWSNEYYSDYLRDIGIILVIFLNPFIVAQTILLTYLLRRRIAHILNNTLDDSNEEALVDSDEENATWDDSEGVSARHNLNEPYYPIHKNKLDSNNSVDQITAANSIISSAGN</sequence>
<accession>A0AAD1XUW5</accession>
<evidence type="ECO:0000313" key="2">
    <source>
        <dbReference type="EMBL" id="CAI2379515.1"/>
    </source>
</evidence>
<dbReference type="AlphaFoldDB" id="A0AAD1XUW5"/>
<gene>
    <name evidence="2" type="ORF">ECRASSUSDP1_LOCUS20925</name>
</gene>
<keyword evidence="3" id="KW-1185">Reference proteome</keyword>